<keyword evidence="3" id="KW-1185">Reference proteome</keyword>
<protein>
    <recommendedName>
        <fullName evidence="4">Lipopolysaccharide-assembly</fullName>
    </recommendedName>
</protein>
<feature type="signal peptide" evidence="1">
    <location>
        <begin position="1"/>
        <end position="25"/>
    </location>
</feature>
<evidence type="ECO:0000313" key="2">
    <source>
        <dbReference type="EMBL" id="QDT39865.1"/>
    </source>
</evidence>
<organism evidence="2 3">
    <name type="scientific">Stratiformator vulcanicus</name>
    <dbReference type="NCBI Taxonomy" id="2527980"/>
    <lineage>
        <taxon>Bacteria</taxon>
        <taxon>Pseudomonadati</taxon>
        <taxon>Planctomycetota</taxon>
        <taxon>Planctomycetia</taxon>
        <taxon>Planctomycetales</taxon>
        <taxon>Planctomycetaceae</taxon>
        <taxon>Stratiformator</taxon>
    </lineage>
</organism>
<sequence length="179" mass="20133" precursor="true">MICRAVQRARSVRLFVVAASCCALLGCGYTIGNDFDPGVRTVAVPVFKSILFRREIEFRLTEAVQKEIQNRTPFRIAHQSTADTRLLGKVVEYQKQQGVTGLAGQQRGLPLVLSVEVVWEDQRDKRVIARSQVPIRPESVRLFSQGNFAIETGQSMRTAEQDAIDELATRIVDLMETPW</sequence>
<dbReference type="GO" id="GO:0019867">
    <property type="term" value="C:outer membrane"/>
    <property type="evidence" value="ECO:0007669"/>
    <property type="project" value="InterPro"/>
</dbReference>
<dbReference type="Pfam" id="PF04390">
    <property type="entry name" value="LptE"/>
    <property type="match status" value="1"/>
</dbReference>
<dbReference type="OrthoDB" id="270268at2"/>
<gene>
    <name evidence="2" type="ORF">Pan189_42770</name>
</gene>
<name>A0A517R7L7_9PLAN</name>
<dbReference type="GO" id="GO:0043165">
    <property type="term" value="P:Gram-negative-bacterium-type cell outer membrane assembly"/>
    <property type="evidence" value="ECO:0007669"/>
    <property type="project" value="InterPro"/>
</dbReference>
<evidence type="ECO:0000313" key="3">
    <source>
        <dbReference type="Proteomes" id="UP000317318"/>
    </source>
</evidence>
<accession>A0A517R7L7</accession>
<dbReference type="AlphaFoldDB" id="A0A517R7L7"/>
<dbReference type="KEGG" id="svp:Pan189_42770"/>
<dbReference type="Proteomes" id="UP000317318">
    <property type="component" value="Chromosome"/>
</dbReference>
<proteinExistence type="predicted"/>
<dbReference type="PROSITE" id="PS51257">
    <property type="entry name" value="PROKAR_LIPOPROTEIN"/>
    <property type="match status" value="1"/>
</dbReference>
<feature type="chain" id="PRO_5022117980" description="Lipopolysaccharide-assembly" evidence="1">
    <location>
        <begin position="26"/>
        <end position="179"/>
    </location>
</feature>
<reference evidence="2 3" key="1">
    <citation type="submission" date="2019-02" db="EMBL/GenBank/DDBJ databases">
        <title>Deep-cultivation of Planctomycetes and their phenomic and genomic characterization uncovers novel biology.</title>
        <authorList>
            <person name="Wiegand S."/>
            <person name="Jogler M."/>
            <person name="Boedeker C."/>
            <person name="Pinto D."/>
            <person name="Vollmers J."/>
            <person name="Rivas-Marin E."/>
            <person name="Kohn T."/>
            <person name="Peeters S.H."/>
            <person name="Heuer A."/>
            <person name="Rast P."/>
            <person name="Oberbeckmann S."/>
            <person name="Bunk B."/>
            <person name="Jeske O."/>
            <person name="Meyerdierks A."/>
            <person name="Storesund J.E."/>
            <person name="Kallscheuer N."/>
            <person name="Luecker S."/>
            <person name="Lage O.M."/>
            <person name="Pohl T."/>
            <person name="Merkel B.J."/>
            <person name="Hornburger P."/>
            <person name="Mueller R.-W."/>
            <person name="Bruemmer F."/>
            <person name="Labrenz M."/>
            <person name="Spormann A.M."/>
            <person name="Op den Camp H."/>
            <person name="Overmann J."/>
            <person name="Amann R."/>
            <person name="Jetten M.S.M."/>
            <person name="Mascher T."/>
            <person name="Medema M.H."/>
            <person name="Devos D.P."/>
            <person name="Kaster A.-K."/>
            <person name="Ovreas L."/>
            <person name="Rohde M."/>
            <person name="Galperin M.Y."/>
            <person name="Jogler C."/>
        </authorList>
    </citation>
    <scope>NUCLEOTIDE SEQUENCE [LARGE SCALE GENOMIC DNA]</scope>
    <source>
        <strain evidence="2 3">Pan189</strain>
    </source>
</reference>
<evidence type="ECO:0000256" key="1">
    <source>
        <dbReference type="SAM" id="SignalP"/>
    </source>
</evidence>
<dbReference type="EMBL" id="CP036268">
    <property type="protein sequence ID" value="QDT39865.1"/>
    <property type="molecule type" value="Genomic_DNA"/>
</dbReference>
<evidence type="ECO:0008006" key="4">
    <source>
        <dbReference type="Google" id="ProtNLM"/>
    </source>
</evidence>
<keyword evidence="1" id="KW-0732">Signal</keyword>
<dbReference type="InterPro" id="IPR007485">
    <property type="entry name" value="LPS_assembly_LptE"/>
</dbReference>